<organism evidence="1 2">
    <name type="scientific">Salix dunnii</name>
    <dbReference type="NCBI Taxonomy" id="1413687"/>
    <lineage>
        <taxon>Eukaryota</taxon>
        <taxon>Viridiplantae</taxon>
        <taxon>Streptophyta</taxon>
        <taxon>Embryophyta</taxon>
        <taxon>Tracheophyta</taxon>
        <taxon>Spermatophyta</taxon>
        <taxon>Magnoliopsida</taxon>
        <taxon>eudicotyledons</taxon>
        <taxon>Gunneridae</taxon>
        <taxon>Pentapetalae</taxon>
        <taxon>rosids</taxon>
        <taxon>fabids</taxon>
        <taxon>Malpighiales</taxon>
        <taxon>Salicaceae</taxon>
        <taxon>Saliceae</taxon>
        <taxon>Salix</taxon>
    </lineage>
</organism>
<sequence>MSFNILTDSPPLSTKTDLYTKPTFPKFISALQSIPNSFTKIHFNFSSLKPTAHSISAAGFVPKTVSDLKTQRILGFCFSFLLFCPAFGDGRRYRREDKVRGPIHPWD</sequence>
<evidence type="ECO:0000313" key="2">
    <source>
        <dbReference type="Proteomes" id="UP000657918"/>
    </source>
</evidence>
<keyword evidence="2" id="KW-1185">Reference proteome</keyword>
<protein>
    <submittedName>
        <fullName evidence="1">Uncharacterized protein</fullName>
    </submittedName>
</protein>
<dbReference type="Proteomes" id="UP000657918">
    <property type="component" value="Unassembled WGS sequence"/>
</dbReference>
<accession>A0A835JDA6</accession>
<gene>
    <name evidence="1" type="ORF">SADUNF_Sadunf15G0123200</name>
</gene>
<reference evidence="1 2" key="1">
    <citation type="submission" date="2020-10" db="EMBL/GenBank/DDBJ databases">
        <title>Plant Genome Project.</title>
        <authorList>
            <person name="Zhang R.-G."/>
        </authorList>
    </citation>
    <scope>NUCLEOTIDE SEQUENCE [LARGE SCALE GENOMIC DNA]</scope>
    <source>
        <strain evidence="1">FAFU-HL-1</strain>
        <tissue evidence="1">Leaf</tissue>
    </source>
</reference>
<name>A0A835JDA6_9ROSI</name>
<dbReference type="AlphaFoldDB" id="A0A835JDA6"/>
<dbReference type="EMBL" id="JADGMS010000015">
    <property type="protein sequence ID" value="KAF9668385.1"/>
    <property type="molecule type" value="Genomic_DNA"/>
</dbReference>
<evidence type="ECO:0000313" key="1">
    <source>
        <dbReference type="EMBL" id="KAF9668385.1"/>
    </source>
</evidence>
<comment type="caution">
    <text evidence="1">The sequence shown here is derived from an EMBL/GenBank/DDBJ whole genome shotgun (WGS) entry which is preliminary data.</text>
</comment>
<proteinExistence type="predicted"/>